<dbReference type="Proteomes" id="UP000814128">
    <property type="component" value="Unassembled WGS sequence"/>
</dbReference>
<reference evidence="1" key="2">
    <citation type="journal article" date="2022" name="New Phytol.">
        <title>Evolutionary transition to the ectomycorrhizal habit in the genomes of a hyperdiverse lineage of mushroom-forming fungi.</title>
        <authorList>
            <person name="Looney B."/>
            <person name="Miyauchi S."/>
            <person name="Morin E."/>
            <person name="Drula E."/>
            <person name="Courty P.E."/>
            <person name="Kohler A."/>
            <person name="Kuo A."/>
            <person name="LaButti K."/>
            <person name="Pangilinan J."/>
            <person name="Lipzen A."/>
            <person name="Riley R."/>
            <person name="Andreopoulos W."/>
            <person name="He G."/>
            <person name="Johnson J."/>
            <person name="Nolan M."/>
            <person name="Tritt A."/>
            <person name="Barry K.W."/>
            <person name="Grigoriev I.V."/>
            <person name="Nagy L.G."/>
            <person name="Hibbett D."/>
            <person name="Henrissat B."/>
            <person name="Matheny P.B."/>
            <person name="Labbe J."/>
            <person name="Martin F.M."/>
        </authorList>
    </citation>
    <scope>NUCLEOTIDE SEQUENCE</scope>
    <source>
        <strain evidence="1">EC-137</strain>
    </source>
</reference>
<reference evidence="1" key="1">
    <citation type="submission" date="2021-02" db="EMBL/GenBank/DDBJ databases">
        <authorList>
            <consortium name="DOE Joint Genome Institute"/>
            <person name="Ahrendt S."/>
            <person name="Looney B.P."/>
            <person name="Miyauchi S."/>
            <person name="Morin E."/>
            <person name="Drula E."/>
            <person name="Courty P.E."/>
            <person name="Chicoki N."/>
            <person name="Fauchery L."/>
            <person name="Kohler A."/>
            <person name="Kuo A."/>
            <person name="Labutti K."/>
            <person name="Pangilinan J."/>
            <person name="Lipzen A."/>
            <person name="Riley R."/>
            <person name="Andreopoulos W."/>
            <person name="He G."/>
            <person name="Johnson J."/>
            <person name="Barry K.W."/>
            <person name="Grigoriev I.V."/>
            <person name="Nagy L."/>
            <person name="Hibbett D."/>
            <person name="Henrissat B."/>
            <person name="Matheny P.B."/>
            <person name="Labbe J."/>
            <person name="Martin F."/>
        </authorList>
    </citation>
    <scope>NUCLEOTIDE SEQUENCE</scope>
    <source>
        <strain evidence="1">EC-137</strain>
    </source>
</reference>
<name>A0ACB8QFM4_9AGAM</name>
<proteinExistence type="predicted"/>
<protein>
    <submittedName>
        <fullName evidence="1">Uncharacterized protein</fullName>
    </submittedName>
</protein>
<sequence>MFPRVDSFVHPPDDTYPLFITAKRYSEPQYPPLDNCSLTLICLHSTSFPKEVWEPTLDSLFRISRDSRSPVQIREAWVIECPNHGSSAVLNEDYFCHPAHSGRFGCRKYGLAVHRFLTSGPFSQLKHPGSLALVGHSLGAVASCFLRVLEPRLKFRLHIIIEPAMTAGSGSAIHFLEFRRRAVVGAYERRDVWPSREEARVAFKRSGWDSRVLDSFLEFGLRDHSGRRDARMSYSGVTLACTRDEEAGMYKDIDGPLDSVPLLKSICKEGPVHAIFGEIADFIPVQTREALCDPTSGCKFASFSIMKDIGHIIPQVAPDRLAHEIQRILSIQVHPKPKL</sequence>
<organism evidence="1 2">
    <name type="scientific">Vararia minispora EC-137</name>
    <dbReference type="NCBI Taxonomy" id="1314806"/>
    <lineage>
        <taxon>Eukaryota</taxon>
        <taxon>Fungi</taxon>
        <taxon>Dikarya</taxon>
        <taxon>Basidiomycota</taxon>
        <taxon>Agaricomycotina</taxon>
        <taxon>Agaricomycetes</taxon>
        <taxon>Russulales</taxon>
        <taxon>Lachnocladiaceae</taxon>
        <taxon>Vararia</taxon>
    </lineage>
</organism>
<evidence type="ECO:0000313" key="2">
    <source>
        <dbReference type="Proteomes" id="UP000814128"/>
    </source>
</evidence>
<comment type="caution">
    <text evidence="1">The sequence shown here is derived from an EMBL/GenBank/DDBJ whole genome shotgun (WGS) entry which is preliminary data.</text>
</comment>
<gene>
    <name evidence="1" type="ORF">K488DRAFT_54342</name>
</gene>
<dbReference type="EMBL" id="MU273624">
    <property type="protein sequence ID" value="KAI0030391.1"/>
    <property type="molecule type" value="Genomic_DNA"/>
</dbReference>
<keyword evidence="2" id="KW-1185">Reference proteome</keyword>
<evidence type="ECO:0000313" key="1">
    <source>
        <dbReference type="EMBL" id="KAI0030391.1"/>
    </source>
</evidence>
<accession>A0ACB8QFM4</accession>